<dbReference type="SMART" id="SM00900">
    <property type="entry name" value="FMN_bind"/>
    <property type="match status" value="1"/>
</dbReference>
<evidence type="ECO:0000259" key="2">
    <source>
        <dbReference type="SMART" id="SM00900"/>
    </source>
</evidence>
<feature type="domain" description="FMN-binding" evidence="2">
    <location>
        <begin position="153"/>
        <end position="231"/>
    </location>
</feature>
<protein>
    <submittedName>
        <fullName evidence="3">FMN-binding protein</fullName>
    </submittedName>
</protein>
<dbReference type="GO" id="GO:0010181">
    <property type="term" value="F:FMN binding"/>
    <property type="evidence" value="ECO:0007669"/>
    <property type="project" value="InterPro"/>
</dbReference>
<dbReference type="EMBL" id="JACRAF010000004">
    <property type="protein sequence ID" value="MBI4920397.1"/>
    <property type="molecule type" value="Genomic_DNA"/>
</dbReference>
<accession>A0A933KZK2</accession>
<comment type="caution">
    <text evidence="3">The sequence shown here is derived from an EMBL/GenBank/DDBJ whole genome shotgun (WGS) entry which is preliminary data.</text>
</comment>
<organism evidence="3 4">
    <name type="scientific">Devosia nanyangense</name>
    <dbReference type="NCBI Taxonomy" id="1228055"/>
    <lineage>
        <taxon>Bacteria</taxon>
        <taxon>Pseudomonadati</taxon>
        <taxon>Pseudomonadota</taxon>
        <taxon>Alphaproteobacteria</taxon>
        <taxon>Hyphomicrobiales</taxon>
        <taxon>Devosiaceae</taxon>
        <taxon>Devosia</taxon>
    </lineage>
</organism>
<name>A0A933KZK2_9HYPH</name>
<gene>
    <name evidence="3" type="ORF">HY834_01490</name>
</gene>
<evidence type="ECO:0000313" key="3">
    <source>
        <dbReference type="EMBL" id="MBI4920397.1"/>
    </source>
</evidence>
<dbReference type="InterPro" id="IPR007329">
    <property type="entry name" value="FMN-bd"/>
</dbReference>
<feature type="region of interest" description="Disordered" evidence="1">
    <location>
        <begin position="42"/>
        <end position="77"/>
    </location>
</feature>
<dbReference type="Pfam" id="PF04205">
    <property type="entry name" value="FMN_bind"/>
    <property type="match status" value="1"/>
</dbReference>
<dbReference type="Gene3D" id="3.90.1010.20">
    <property type="match status" value="1"/>
</dbReference>
<evidence type="ECO:0000313" key="4">
    <source>
        <dbReference type="Proteomes" id="UP000782610"/>
    </source>
</evidence>
<evidence type="ECO:0000256" key="1">
    <source>
        <dbReference type="SAM" id="MobiDB-lite"/>
    </source>
</evidence>
<reference evidence="3" key="1">
    <citation type="submission" date="2020-07" db="EMBL/GenBank/DDBJ databases">
        <title>Huge and variable diversity of episymbiotic CPR bacteria and DPANN archaea in groundwater ecosystems.</title>
        <authorList>
            <person name="He C.Y."/>
            <person name="Keren R."/>
            <person name="Whittaker M."/>
            <person name="Farag I.F."/>
            <person name="Doudna J."/>
            <person name="Cate J.H.D."/>
            <person name="Banfield J.F."/>
        </authorList>
    </citation>
    <scope>NUCLEOTIDE SEQUENCE</scope>
    <source>
        <strain evidence="3">NC_groundwater_1586_Pr3_B-0.1um_66_15</strain>
    </source>
</reference>
<feature type="compositionally biased region" description="Low complexity" evidence="1">
    <location>
        <begin position="63"/>
        <end position="77"/>
    </location>
</feature>
<dbReference type="AlphaFoldDB" id="A0A933KZK2"/>
<dbReference type="GO" id="GO:0016020">
    <property type="term" value="C:membrane"/>
    <property type="evidence" value="ECO:0007669"/>
    <property type="project" value="InterPro"/>
</dbReference>
<proteinExistence type="predicted"/>
<sequence>MKKILLPMVVLVASGAYVWSQQDRLNAETGFGLDATLDASSGTVPGPLPAADDARAATPPTPAIDTEPAPAAPAPLLRPATDTTVAQATVSEPDPASLLVAIGTSPSAPLPLPRPAQSVAAPARAEVLLAAASGTITTSPYKDGTYKGSAANAYYGLVQVQAQVQNGQLVQVKVLQYPSDRRTSRKINARALPVLQREAIQAQGSRIDYVSGATLSSAAFVKSLSNALSQAL</sequence>
<dbReference type="Proteomes" id="UP000782610">
    <property type="component" value="Unassembled WGS sequence"/>
</dbReference>